<proteinExistence type="predicted"/>
<accession>A0AA49X4X3</accession>
<organism evidence="1">
    <name type="scientific">Firmicutes phage HS18</name>
    <dbReference type="NCBI Taxonomy" id="3056396"/>
    <lineage>
        <taxon>Viruses</taxon>
    </lineage>
</organism>
<name>A0AA49X4X3_9VIRU</name>
<sequence>MNEQGHNHALPGVFDPVRLLIYVSNNECRRKCFKDLVEEKSLTTDDILLILTTVGLNPDKLAPGSIGKHSIQFENHPFYEKFDDPIKELLDF</sequence>
<evidence type="ECO:0000313" key="1">
    <source>
        <dbReference type="EMBL" id="WLJ26400.1"/>
    </source>
</evidence>
<protein>
    <submittedName>
        <fullName evidence="1">Uncharacterized protein</fullName>
    </submittedName>
</protein>
<reference evidence="1" key="1">
    <citation type="submission" date="2023-04" db="EMBL/GenBank/DDBJ databases">
        <title>The human skin virome in hidradenitis suppurativa patients.</title>
        <authorList>
            <person name="Jansen D."/>
        </authorList>
    </citation>
    <scope>NUCLEOTIDE SEQUENCE</scope>
    <source>
        <strain evidence="1">VC4_HSPhageC</strain>
    </source>
</reference>
<dbReference type="EMBL" id="OQ890326">
    <property type="protein sequence ID" value="WLJ26400.1"/>
    <property type="molecule type" value="Genomic_DNA"/>
</dbReference>